<feature type="compositionally biased region" description="Basic residues" evidence="1">
    <location>
        <begin position="155"/>
        <end position="170"/>
    </location>
</feature>
<dbReference type="Proteomes" id="UP000078200">
    <property type="component" value="Unassembled WGS sequence"/>
</dbReference>
<organism evidence="2 3">
    <name type="scientific">Glossina austeni</name>
    <name type="common">Savannah tsetse fly</name>
    <dbReference type="NCBI Taxonomy" id="7395"/>
    <lineage>
        <taxon>Eukaryota</taxon>
        <taxon>Metazoa</taxon>
        <taxon>Ecdysozoa</taxon>
        <taxon>Arthropoda</taxon>
        <taxon>Hexapoda</taxon>
        <taxon>Insecta</taxon>
        <taxon>Pterygota</taxon>
        <taxon>Neoptera</taxon>
        <taxon>Endopterygota</taxon>
        <taxon>Diptera</taxon>
        <taxon>Brachycera</taxon>
        <taxon>Muscomorpha</taxon>
        <taxon>Hippoboscoidea</taxon>
        <taxon>Glossinidae</taxon>
        <taxon>Glossina</taxon>
    </lineage>
</organism>
<feature type="compositionally biased region" description="Low complexity" evidence="1">
    <location>
        <begin position="619"/>
        <end position="628"/>
    </location>
</feature>
<feature type="region of interest" description="Disordered" evidence="1">
    <location>
        <begin position="146"/>
        <end position="172"/>
    </location>
</feature>
<sequence>MTSHSGRVFLNSCLKVPIDPCNNCPAPVYNRSRMFFGRYSISPITTPFAFQNQCSSGDNLKKDFSSDCIRSMARFYDSIPGIKKISSQPYRICYLLFVVIEEYSELNHLNEEEFYSTLETLRRTCRKFKIATMVKAACLEERAGTTNSNSTVSSKSHKSRKSRKKKKSSNKKCDLKAKTEECEEDLLQRCSDLKIEDASNGKESSSLKTEIQEEVEKFKKSLQDFENEFKRPGSTVCGGKAKTELASTNTSIKKIVPVKSTFTSNLRERLQKSFSFNDLHSLHESRARASAHLEERNKTLEQSCYKGKDKLSNYFEEKGKRKDKTQSTPIIVVDSASSSPHSNANADKKTKKRLKSENFHVPFKVFNLIGNTKKPNSLTLSTPSPLHPPARPNLAATLRVEHVKKKVKELKDNCTYQNTTPQFDWEVRKTPAWKSLSLNEPHKDILAVRLATRKAEQALQRREYELNMEIMRQRVKTAPLLLEGQTYWGPHVGKLSHTCQKEGRRHLCSSNQQRKHLKKNCIRSESCRRNLFHNSSVEPCLETSSPHPRQITENRSLQKFDTLRKIYGGLRKRGCSTKSQTNSSNRSGSTQRSGLNRHKAPKKATEVQNLPVDNDSNDDLSSLDRAFL</sequence>
<keyword evidence="3" id="KW-1185">Reference proteome</keyword>
<dbReference type="AlphaFoldDB" id="A0A1A9UX63"/>
<feature type="region of interest" description="Disordered" evidence="1">
    <location>
        <begin position="571"/>
        <end position="628"/>
    </location>
</feature>
<dbReference type="STRING" id="7395.A0A1A9UX63"/>
<feature type="compositionally biased region" description="Polar residues" evidence="1">
    <location>
        <begin position="576"/>
        <end position="594"/>
    </location>
</feature>
<evidence type="ECO:0000313" key="2">
    <source>
        <dbReference type="EnsemblMetazoa" id="GAUT018690-PA"/>
    </source>
</evidence>
<reference evidence="2" key="1">
    <citation type="submission" date="2020-05" db="UniProtKB">
        <authorList>
            <consortium name="EnsemblMetazoa"/>
        </authorList>
    </citation>
    <scope>IDENTIFICATION</scope>
    <source>
        <strain evidence="2">TTRI</strain>
    </source>
</reference>
<proteinExistence type="predicted"/>
<name>A0A1A9UX63_GLOAU</name>
<dbReference type="EnsemblMetazoa" id="GAUT018690-RA">
    <property type="protein sequence ID" value="GAUT018690-PA"/>
    <property type="gene ID" value="GAUT018690"/>
</dbReference>
<feature type="region of interest" description="Disordered" evidence="1">
    <location>
        <begin position="316"/>
        <end position="353"/>
    </location>
</feature>
<protein>
    <submittedName>
        <fullName evidence="2">Uncharacterized protein</fullName>
    </submittedName>
</protein>
<dbReference type="VEuPathDB" id="VectorBase:GAUT018690"/>
<evidence type="ECO:0000256" key="1">
    <source>
        <dbReference type="SAM" id="MobiDB-lite"/>
    </source>
</evidence>
<feature type="compositionally biased region" description="Low complexity" evidence="1">
    <location>
        <begin position="335"/>
        <end position="345"/>
    </location>
</feature>
<evidence type="ECO:0000313" key="3">
    <source>
        <dbReference type="Proteomes" id="UP000078200"/>
    </source>
</evidence>
<accession>A0A1A9UX63</accession>